<gene>
    <name evidence="3" type="ORF">GGE31_000809</name>
    <name evidence="2" type="ORF">GGE33_000976</name>
    <name evidence="4" type="ORF">GGE35_000807</name>
</gene>
<dbReference type="CDD" id="cd00093">
    <property type="entry name" value="HTH_XRE"/>
    <property type="match status" value="1"/>
</dbReference>
<organism evidence="3 6">
    <name type="scientific">Aliirhizobium cellulosilyticum</name>
    <dbReference type="NCBI Taxonomy" id="393664"/>
    <lineage>
        <taxon>Bacteria</taxon>
        <taxon>Pseudomonadati</taxon>
        <taxon>Pseudomonadota</taxon>
        <taxon>Alphaproteobacteria</taxon>
        <taxon>Hyphomicrobiales</taxon>
        <taxon>Rhizobiaceae</taxon>
        <taxon>Aliirhizobium</taxon>
    </lineage>
</organism>
<dbReference type="Proteomes" id="UP000524535">
    <property type="component" value="Unassembled WGS sequence"/>
</dbReference>
<name>A0A7W6X9Z6_9HYPH</name>
<dbReference type="EMBL" id="JACIGW010000001">
    <property type="protein sequence ID" value="MBB4347268.1"/>
    <property type="molecule type" value="Genomic_DNA"/>
</dbReference>
<dbReference type="Proteomes" id="UP000576087">
    <property type="component" value="Unassembled WGS sequence"/>
</dbReference>
<evidence type="ECO:0000313" key="4">
    <source>
        <dbReference type="EMBL" id="MBB4445025.1"/>
    </source>
</evidence>
<dbReference type="InterPro" id="IPR001387">
    <property type="entry name" value="Cro/C1-type_HTH"/>
</dbReference>
<evidence type="ECO:0000313" key="7">
    <source>
        <dbReference type="Proteomes" id="UP000576087"/>
    </source>
</evidence>
<protein>
    <submittedName>
        <fullName evidence="3">Transcriptional regulator with XRE-family HTH domain</fullName>
    </submittedName>
</protein>
<dbReference type="AlphaFoldDB" id="A0A7W6X9Z6"/>
<dbReference type="EMBL" id="JACIHM010000001">
    <property type="protein sequence ID" value="MBB4445025.1"/>
    <property type="molecule type" value="Genomic_DNA"/>
</dbReference>
<evidence type="ECO:0000313" key="2">
    <source>
        <dbReference type="EMBL" id="MBB4347268.1"/>
    </source>
</evidence>
<accession>A0A7W6X9Z6</accession>
<dbReference type="InterPro" id="IPR010982">
    <property type="entry name" value="Lambda_DNA-bd_dom_sf"/>
</dbReference>
<evidence type="ECO:0000313" key="3">
    <source>
        <dbReference type="EMBL" id="MBB4410338.1"/>
    </source>
</evidence>
<dbReference type="PROSITE" id="PS50943">
    <property type="entry name" value="HTH_CROC1"/>
    <property type="match status" value="1"/>
</dbReference>
<evidence type="ECO:0000313" key="6">
    <source>
        <dbReference type="Proteomes" id="UP000524535"/>
    </source>
</evidence>
<dbReference type="Gene3D" id="1.10.260.40">
    <property type="entry name" value="lambda repressor-like DNA-binding domains"/>
    <property type="match status" value="1"/>
</dbReference>
<dbReference type="GO" id="GO:0003677">
    <property type="term" value="F:DNA binding"/>
    <property type="evidence" value="ECO:0007669"/>
    <property type="project" value="InterPro"/>
</dbReference>
<dbReference type="Proteomes" id="UP000520770">
    <property type="component" value="Unassembled WGS sequence"/>
</dbReference>
<dbReference type="Pfam" id="PF01381">
    <property type="entry name" value="HTH_3"/>
    <property type="match status" value="1"/>
</dbReference>
<comment type="caution">
    <text evidence="3">The sequence shown here is derived from an EMBL/GenBank/DDBJ whole genome shotgun (WGS) entry which is preliminary data.</text>
</comment>
<proteinExistence type="predicted"/>
<dbReference type="RefSeq" id="WP_246435736.1">
    <property type="nucleotide sequence ID" value="NZ_JACIGW010000001.1"/>
</dbReference>
<sequence length="99" mass="10575">MIKSPLTIFVDHKRISLMGNEMITKEQPRAARGLLDWSQTELAQASNLGESTVRDFEKGRSVPSPNNLAGIKAALKAGGVSFLDDGAIVDGGPGVRLKQ</sequence>
<reference evidence="5 6" key="1">
    <citation type="submission" date="2020-08" db="EMBL/GenBank/DDBJ databases">
        <title>Genomic Encyclopedia of Type Strains, Phase IV (KMG-V): Genome sequencing to study the core and pangenomes of soil and plant-associated prokaryotes.</title>
        <authorList>
            <person name="Whitman W."/>
        </authorList>
    </citation>
    <scope>NUCLEOTIDE SEQUENCE [LARGE SCALE GENOMIC DNA]</scope>
    <source>
        <strain evidence="3 6">SEMIA 444</strain>
        <strain evidence="2 5">SEMIA 448</strain>
        <strain evidence="4 7">SEMIA 452</strain>
    </source>
</reference>
<feature type="domain" description="HTH cro/C1-type" evidence="1">
    <location>
        <begin position="29"/>
        <end position="83"/>
    </location>
</feature>
<dbReference type="SUPFAM" id="SSF47413">
    <property type="entry name" value="lambda repressor-like DNA-binding domains"/>
    <property type="match status" value="1"/>
</dbReference>
<keyword evidence="6" id="KW-1185">Reference proteome</keyword>
<dbReference type="EMBL" id="JACIGY010000001">
    <property type="protein sequence ID" value="MBB4410338.1"/>
    <property type="molecule type" value="Genomic_DNA"/>
</dbReference>
<evidence type="ECO:0000313" key="5">
    <source>
        <dbReference type="Proteomes" id="UP000520770"/>
    </source>
</evidence>
<evidence type="ECO:0000259" key="1">
    <source>
        <dbReference type="PROSITE" id="PS50943"/>
    </source>
</evidence>